<proteinExistence type="predicted"/>
<reference evidence="1 2" key="1">
    <citation type="submission" date="2018-06" db="EMBL/GenBank/DDBJ databases">
        <authorList>
            <consortium name="Pathogen Informatics"/>
            <person name="Doyle S."/>
        </authorList>
    </citation>
    <scope>NUCLEOTIDE SEQUENCE [LARGE SCALE GENOMIC DNA]</scope>
    <source>
        <strain evidence="1 2">NCTC11343</strain>
    </source>
</reference>
<name>A0A2X2LGY5_SPHMU</name>
<dbReference type="Proteomes" id="UP000251241">
    <property type="component" value="Unassembled WGS sequence"/>
</dbReference>
<dbReference type="EMBL" id="UAUU01000011">
    <property type="protein sequence ID" value="SPZ92539.1"/>
    <property type="molecule type" value="Genomic_DNA"/>
</dbReference>
<evidence type="ECO:0000313" key="1">
    <source>
        <dbReference type="EMBL" id="SPZ92539.1"/>
    </source>
</evidence>
<organism evidence="1 2">
    <name type="scientific">Sphingobacterium multivorum</name>
    <dbReference type="NCBI Taxonomy" id="28454"/>
    <lineage>
        <taxon>Bacteria</taxon>
        <taxon>Pseudomonadati</taxon>
        <taxon>Bacteroidota</taxon>
        <taxon>Sphingobacteriia</taxon>
        <taxon>Sphingobacteriales</taxon>
        <taxon>Sphingobacteriaceae</taxon>
        <taxon>Sphingobacterium</taxon>
    </lineage>
</organism>
<protein>
    <recommendedName>
        <fullName evidence="3">ATPase AAA-type core domain-containing protein</fullName>
    </recommendedName>
</protein>
<accession>A0A2X2LGY5</accession>
<evidence type="ECO:0000313" key="2">
    <source>
        <dbReference type="Proteomes" id="UP000251241"/>
    </source>
</evidence>
<dbReference type="AlphaFoldDB" id="A0A2X2LGY5"/>
<evidence type="ECO:0008006" key="3">
    <source>
        <dbReference type="Google" id="ProtNLM"/>
    </source>
</evidence>
<sequence length="72" mass="8578">MLSRIRELVELRSQFIIATHSPILMGYPEADIYQVSENGIKLIAYQDTEQYKLMKYFMNNHERMLSELGFDF</sequence>
<gene>
    <name evidence="1" type="ORF">NCTC11343_04562</name>
</gene>
<dbReference type="RefSeq" id="WP_256604539.1">
    <property type="nucleotide sequence ID" value="NZ_UAUU01000011.1"/>
</dbReference>